<gene>
    <name evidence="1" type="ORF">E2C01_018755</name>
</gene>
<accession>A0A5B7DXY7</accession>
<dbReference type="AlphaFoldDB" id="A0A5B7DXY7"/>
<reference evidence="1 2" key="1">
    <citation type="submission" date="2019-05" db="EMBL/GenBank/DDBJ databases">
        <title>Another draft genome of Portunus trituberculatus and its Hox gene families provides insights of decapod evolution.</title>
        <authorList>
            <person name="Jeong J.-H."/>
            <person name="Song I."/>
            <person name="Kim S."/>
            <person name="Choi T."/>
            <person name="Kim D."/>
            <person name="Ryu S."/>
            <person name="Kim W."/>
        </authorList>
    </citation>
    <scope>NUCLEOTIDE SEQUENCE [LARGE SCALE GENOMIC DNA]</scope>
    <source>
        <tissue evidence="1">Muscle</tissue>
    </source>
</reference>
<comment type="caution">
    <text evidence="1">The sequence shown here is derived from an EMBL/GenBank/DDBJ whole genome shotgun (WGS) entry which is preliminary data.</text>
</comment>
<organism evidence="1 2">
    <name type="scientific">Portunus trituberculatus</name>
    <name type="common">Swimming crab</name>
    <name type="synonym">Neptunus trituberculatus</name>
    <dbReference type="NCBI Taxonomy" id="210409"/>
    <lineage>
        <taxon>Eukaryota</taxon>
        <taxon>Metazoa</taxon>
        <taxon>Ecdysozoa</taxon>
        <taxon>Arthropoda</taxon>
        <taxon>Crustacea</taxon>
        <taxon>Multicrustacea</taxon>
        <taxon>Malacostraca</taxon>
        <taxon>Eumalacostraca</taxon>
        <taxon>Eucarida</taxon>
        <taxon>Decapoda</taxon>
        <taxon>Pleocyemata</taxon>
        <taxon>Brachyura</taxon>
        <taxon>Eubrachyura</taxon>
        <taxon>Portunoidea</taxon>
        <taxon>Portunidae</taxon>
        <taxon>Portuninae</taxon>
        <taxon>Portunus</taxon>
    </lineage>
</organism>
<sequence>MRQLRCDCLALRLSVSLLELDPRFFNNLRATSCREMASMNAWRDSDKVALRLLGTPPLEVENYVR</sequence>
<protein>
    <submittedName>
        <fullName evidence="1">Uncharacterized protein</fullName>
    </submittedName>
</protein>
<dbReference type="Proteomes" id="UP000324222">
    <property type="component" value="Unassembled WGS sequence"/>
</dbReference>
<keyword evidence="2" id="KW-1185">Reference proteome</keyword>
<proteinExistence type="predicted"/>
<dbReference type="EMBL" id="VSRR010001488">
    <property type="protein sequence ID" value="MPC25634.1"/>
    <property type="molecule type" value="Genomic_DNA"/>
</dbReference>
<name>A0A5B7DXY7_PORTR</name>
<evidence type="ECO:0000313" key="2">
    <source>
        <dbReference type="Proteomes" id="UP000324222"/>
    </source>
</evidence>
<evidence type="ECO:0000313" key="1">
    <source>
        <dbReference type="EMBL" id="MPC25634.1"/>
    </source>
</evidence>